<sequence length="30" mass="3260">MYSPSSDTNSMSLSSWYTSASPIPSPYIVC</sequence>
<reference evidence="2" key="1">
    <citation type="submission" date="2014-09" db="EMBL/GenBank/DDBJ databases">
        <authorList>
            <person name="Magalhaes I.L.F."/>
            <person name="Oliveira U."/>
            <person name="Santos F.R."/>
            <person name="Vidigal T.H.D.A."/>
            <person name="Brescovit A.D."/>
            <person name="Santos A.J."/>
        </authorList>
    </citation>
    <scope>NUCLEOTIDE SEQUENCE</scope>
    <source>
        <tissue evidence="2">Shoot tissue taken approximately 20 cm above the soil surface</tissue>
    </source>
</reference>
<feature type="region of interest" description="Disordered" evidence="1">
    <location>
        <begin position="1"/>
        <end position="30"/>
    </location>
</feature>
<protein>
    <submittedName>
        <fullName evidence="2">Uncharacterized protein</fullName>
    </submittedName>
</protein>
<evidence type="ECO:0000313" key="2">
    <source>
        <dbReference type="EMBL" id="JAD60006.1"/>
    </source>
</evidence>
<accession>A0A0A9B9K2</accession>
<evidence type="ECO:0000256" key="1">
    <source>
        <dbReference type="SAM" id="MobiDB-lite"/>
    </source>
</evidence>
<reference evidence="2" key="2">
    <citation type="journal article" date="2015" name="Data Brief">
        <title>Shoot transcriptome of the giant reed, Arundo donax.</title>
        <authorList>
            <person name="Barrero R.A."/>
            <person name="Guerrero F.D."/>
            <person name="Moolhuijzen P."/>
            <person name="Goolsby J.A."/>
            <person name="Tidwell J."/>
            <person name="Bellgard S.E."/>
            <person name="Bellgard M.I."/>
        </authorList>
    </citation>
    <scope>NUCLEOTIDE SEQUENCE</scope>
    <source>
        <tissue evidence="2">Shoot tissue taken approximately 20 cm above the soil surface</tissue>
    </source>
</reference>
<feature type="compositionally biased region" description="Polar residues" evidence="1">
    <location>
        <begin position="1"/>
        <end position="22"/>
    </location>
</feature>
<name>A0A0A9B9K2_ARUDO</name>
<organism evidence="2">
    <name type="scientific">Arundo donax</name>
    <name type="common">Giant reed</name>
    <name type="synonym">Donax arundinaceus</name>
    <dbReference type="NCBI Taxonomy" id="35708"/>
    <lineage>
        <taxon>Eukaryota</taxon>
        <taxon>Viridiplantae</taxon>
        <taxon>Streptophyta</taxon>
        <taxon>Embryophyta</taxon>
        <taxon>Tracheophyta</taxon>
        <taxon>Spermatophyta</taxon>
        <taxon>Magnoliopsida</taxon>
        <taxon>Liliopsida</taxon>
        <taxon>Poales</taxon>
        <taxon>Poaceae</taxon>
        <taxon>PACMAD clade</taxon>
        <taxon>Arundinoideae</taxon>
        <taxon>Arundineae</taxon>
        <taxon>Arundo</taxon>
    </lineage>
</organism>
<dbReference type="AlphaFoldDB" id="A0A0A9B9K2"/>
<dbReference type="EMBL" id="GBRH01237889">
    <property type="protein sequence ID" value="JAD60006.1"/>
    <property type="molecule type" value="Transcribed_RNA"/>
</dbReference>
<proteinExistence type="predicted"/>